<keyword evidence="5" id="KW-0809">Transit peptide</keyword>
<evidence type="ECO:0000256" key="4">
    <source>
        <dbReference type="ARBA" id="ARBA00022792"/>
    </source>
</evidence>
<dbReference type="Pfam" id="PF05193">
    <property type="entry name" value="Peptidase_M16_C"/>
    <property type="match status" value="1"/>
</dbReference>
<keyword evidence="2" id="KW-0813">Transport</keyword>
<dbReference type="Pfam" id="PF00675">
    <property type="entry name" value="Peptidase_M16"/>
    <property type="match status" value="1"/>
</dbReference>
<feature type="domain" description="Peptidase M16 N-terminal" evidence="12">
    <location>
        <begin position="44"/>
        <end position="185"/>
    </location>
</feature>
<evidence type="ECO:0000256" key="10">
    <source>
        <dbReference type="ARBA" id="ARBA00040751"/>
    </source>
</evidence>
<keyword evidence="3" id="KW-0679">Respiratory chain</keyword>
<dbReference type="PANTHER" id="PTHR11851:SF209">
    <property type="entry name" value="CYTOCHROME B-C1 COMPLEX SUBUNIT 2, MITOCHONDRIAL"/>
    <property type="match status" value="1"/>
</dbReference>
<sequence length="441" mass="46504">MLARRTISRGSSQWLAQAASSQRRGMAAVTNPFHYTVGEAAGIKVASRDDGGPTTNLAIVIRGGTRYETVPGVAHGLEKFAFKNTTKRSSLRLQRESELLGGVLSSSLSRENIVLRAKFLRDDLPYFVEALGDVLTKTKYIPHEFDEQVSHTISYEVEALQKTPAALSIETAHSVAFHKGLGSPTVALTNKYLNNITIPGYASTVYTKSNIVVVASGASQSALEKWTTEFLSDVPAGPGPPIVQAKYYGGENRVYSTLGNALTIAINAPALKPEYAVIGYLLGGESTIKWSSGSSILSRAVAELPGVTAVTKHSAYTDAGLIYITLSGPAGALTQAGRLAVDAVSKLATVKAEDIKKAIAQAKFDVLATAEHQFIGLEAVGQAVIKSAGAPQVEATVKGLEAVTPDSVKKAIKVILAGRASFGVVGDLHVLPYAEDIALNV</sequence>
<evidence type="ECO:0000313" key="14">
    <source>
        <dbReference type="EMBL" id="KAL0637644.1"/>
    </source>
</evidence>
<reference evidence="14 15" key="1">
    <citation type="submission" date="2024-02" db="EMBL/GenBank/DDBJ databases">
        <title>Discinaceae phylogenomics.</title>
        <authorList>
            <person name="Dirks A.C."/>
            <person name="James T.Y."/>
        </authorList>
    </citation>
    <scope>NUCLEOTIDE SEQUENCE [LARGE SCALE GENOMIC DNA]</scope>
    <source>
        <strain evidence="14 15">ACD0624</strain>
    </source>
</reference>
<evidence type="ECO:0000256" key="5">
    <source>
        <dbReference type="ARBA" id="ARBA00022946"/>
    </source>
</evidence>
<dbReference type="Gene3D" id="3.30.830.10">
    <property type="entry name" value="Metalloenzyme, LuxS/M16 peptidase-like"/>
    <property type="match status" value="2"/>
</dbReference>
<evidence type="ECO:0000256" key="7">
    <source>
        <dbReference type="ARBA" id="ARBA00023128"/>
    </source>
</evidence>
<keyword evidence="8" id="KW-0472">Membrane</keyword>
<evidence type="ECO:0000256" key="3">
    <source>
        <dbReference type="ARBA" id="ARBA00022660"/>
    </source>
</evidence>
<dbReference type="InterPro" id="IPR050361">
    <property type="entry name" value="MPP/UQCRC_Complex"/>
</dbReference>
<evidence type="ECO:0000259" key="12">
    <source>
        <dbReference type="Pfam" id="PF00675"/>
    </source>
</evidence>
<dbReference type="SUPFAM" id="SSF63411">
    <property type="entry name" value="LuxS/MPP-like metallohydrolase"/>
    <property type="match status" value="2"/>
</dbReference>
<evidence type="ECO:0000256" key="8">
    <source>
        <dbReference type="ARBA" id="ARBA00023136"/>
    </source>
</evidence>
<comment type="similarity">
    <text evidence="9">Belongs to the peptidase M16 family. UQCRC2/QCR2 subfamily.</text>
</comment>
<evidence type="ECO:0000256" key="6">
    <source>
        <dbReference type="ARBA" id="ARBA00022982"/>
    </source>
</evidence>
<organism evidence="14 15">
    <name type="scientific">Discina gigas</name>
    <dbReference type="NCBI Taxonomy" id="1032678"/>
    <lineage>
        <taxon>Eukaryota</taxon>
        <taxon>Fungi</taxon>
        <taxon>Dikarya</taxon>
        <taxon>Ascomycota</taxon>
        <taxon>Pezizomycotina</taxon>
        <taxon>Pezizomycetes</taxon>
        <taxon>Pezizales</taxon>
        <taxon>Discinaceae</taxon>
        <taxon>Discina</taxon>
    </lineage>
</organism>
<keyword evidence="15" id="KW-1185">Reference proteome</keyword>
<keyword evidence="7" id="KW-0496">Mitochondrion</keyword>
<keyword evidence="6" id="KW-0249">Electron transport</keyword>
<dbReference type="InterPro" id="IPR011249">
    <property type="entry name" value="Metalloenz_LuxS/M16"/>
</dbReference>
<dbReference type="PANTHER" id="PTHR11851">
    <property type="entry name" value="METALLOPROTEASE"/>
    <property type="match status" value="1"/>
</dbReference>
<accession>A0ABR3GNY7</accession>
<evidence type="ECO:0000259" key="13">
    <source>
        <dbReference type="Pfam" id="PF05193"/>
    </source>
</evidence>
<keyword evidence="4" id="KW-0999">Mitochondrion inner membrane</keyword>
<dbReference type="Proteomes" id="UP001447188">
    <property type="component" value="Unassembled WGS sequence"/>
</dbReference>
<comment type="subcellular location">
    <subcellularLocation>
        <location evidence="1">Mitochondrion inner membrane</location>
        <topology evidence="1">Peripheral membrane protein</topology>
        <orientation evidence="1">Matrix side</orientation>
    </subcellularLocation>
</comment>
<dbReference type="EMBL" id="JBBBZM010000032">
    <property type="protein sequence ID" value="KAL0637644.1"/>
    <property type="molecule type" value="Genomic_DNA"/>
</dbReference>
<dbReference type="InterPro" id="IPR007863">
    <property type="entry name" value="Peptidase_M16_C"/>
</dbReference>
<name>A0ABR3GNY7_9PEZI</name>
<protein>
    <recommendedName>
        <fullName evidence="10">Cytochrome b-c1 complex subunit 2, mitochondrial</fullName>
    </recommendedName>
    <alternativeName>
        <fullName evidence="11">Core protein II</fullName>
    </alternativeName>
</protein>
<gene>
    <name evidence="14" type="primary">QCR2</name>
    <name evidence="14" type="ORF">Q9L58_003368</name>
</gene>
<comment type="caution">
    <text evidence="14">The sequence shown here is derived from an EMBL/GenBank/DDBJ whole genome shotgun (WGS) entry which is preliminary data.</text>
</comment>
<dbReference type="InterPro" id="IPR011765">
    <property type="entry name" value="Pept_M16_N"/>
</dbReference>
<evidence type="ECO:0000256" key="2">
    <source>
        <dbReference type="ARBA" id="ARBA00022448"/>
    </source>
</evidence>
<proteinExistence type="inferred from homology"/>
<feature type="domain" description="Peptidase M16 C-terminal" evidence="13">
    <location>
        <begin position="201"/>
        <end position="361"/>
    </location>
</feature>
<evidence type="ECO:0000256" key="1">
    <source>
        <dbReference type="ARBA" id="ARBA00004443"/>
    </source>
</evidence>
<evidence type="ECO:0000313" key="15">
    <source>
        <dbReference type="Proteomes" id="UP001447188"/>
    </source>
</evidence>
<evidence type="ECO:0000256" key="9">
    <source>
        <dbReference type="ARBA" id="ARBA00038146"/>
    </source>
</evidence>
<evidence type="ECO:0000256" key="11">
    <source>
        <dbReference type="ARBA" id="ARBA00041372"/>
    </source>
</evidence>